<evidence type="ECO:0000313" key="9">
    <source>
        <dbReference type="EMBL" id="GAA0618256.1"/>
    </source>
</evidence>
<dbReference type="RefSeq" id="WP_425566098.1">
    <property type="nucleotide sequence ID" value="NZ_BAAAHE010000015.1"/>
</dbReference>
<proteinExistence type="inferred from homology"/>
<comment type="function">
    <text evidence="7">Catalyzes the transfer of the diacylglyceryl group from phosphatidylglycerol to the sulfhydryl group of the N-terminal cysteine of a prolipoprotein, the first step in the formation of mature lipoproteins.</text>
</comment>
<keyword evidence="2 7" id="KW-1003">Cell membrane</keyword>
<comment type="pathway">
    <text evidence="7">Protein modification; lipoprotein biosynthesis (diacylglyceryl transfer).</text>
</comment>
<dbReference type="NCBIfam" id="TIGR00544">
    <property type="entry name" value="lgt"/>
    <property type="match status" value="1"/>
</dbReference>
<accession>A0ABN1GSP4</accession>
<comment type="catalytic activity">
    <reaction evidence="7">
        <text>L-cysteinyl-[prolipoprotein] + a 1,2-diacyl-sn-glycero-3-phospho-(1'-sn-glycerol) = an S-1,2-diacyl-sn-glyceryl-L-cysteinyl-[prolipoprotein] + sn-glycerol 1-phosphate + H(+)</text>
        <dbReference type="Rhea" id="RHEA:56712"/>
        <dbReference type="Rhea" id="RHEA-COMP:14679"/>
        <dbReference type="Rhea" id="RHEA-COMP:14680"/>
        <dbReference type="ChEBI" id="CHEBI:15378"/>
        <dbReference type="ChEBI" id="CHEBI:29950"/>
        <dbReference type="ChEBI" id="CHEBI:57685"/>
        <dbReference type="ChEBI" id="CHEBI:64716"/>
        <dbReference type="ChEBI" id="CHEBI:140658"/>
        <dbReference type="EC" id="2.5.1.145"/>
    </reaction>
</comment>
<protein>
    <recommendedName>
        <fullName evidence="7">Phosphatidylglycerol--prolipoprotein diacylglyceryl transferase</fullName>
        <ecNumber evidence="7">2.5.1.145</ecNumber>
    </recommendedName>
</protein>
<feature type="binding site" evidence="7">
    <location>
        <position position="146"/>
    </location>
    <ligand>
        <name>a 1,2-diacyl-sn-glycero-3-phospho-(1'-sn-glycerol)</name>
        <dbReference type="ChEBI" id="CHEBI:64716"/>
    </ligand>
</feature>
<dbReference type="EC" id="2.5.1.145" evidence="7"/>
<dbReference type="HAMAP" id="MF_01147">
    <property type="entry name" value="Lgt"/>
    <property type="match status" value="1"/>
</dbReference>
<comment type="subcellular location">
    <subcellularLocation>
        <location evidence="7">Cell membrane</location>
        <topology evidence="7">Multi-pass membrane protein</topology>
    </subcellularLocation>
</comment>
<dbReference type="PANTHER" id="PTHR30589:SF0">
    <property type="entry name" value="PHOSPHATIDYLGLYCEROL--PROLIPOPROTEIN DIACYLGLYCERYL TRANSFERASE"/>
    <property type="match status" value="1"/>
</dbReference>
<keyword evidence="3 7" id="KW-0808">Transferase</keyword>
<comment type="similarity">
    <text evidence="1 7">Belongs to the Lgt family.</text>
</comment>
<keyword evidence="10" id="KW-1185">Reference proteome</keyword>
<dbReference type="InterPro" id="IPR001640">
    <property type="entry name" value="Lgt"/>
</dbReference>
<dbReference type="EMBL" id="BAAAHE010000015">
    <property type="protein sequence ID" value="GAA0618256.1"/>
    <property type="molecule type" value="Genomic_DNA"/>
</dbReference>
<evidence type="ECO:0000256" key="3">
    <source>
        <dbReference type="ARBA" id="ARBA00022679"/>
    </source>
</evidence>
<feature type="transmembrane region" description="Helical" evidence="7">
    <location>
        <begin position="187"/>
        <end position="204"/>
    </location>
</feature>
<keyword evidence="4 7" id="KW-0812">Transmembrane</keyword>
<evidence type="ECO:0000256" key="6">
    <source>
        <dbReference type="ARBA" id="ARBA00023136"/>
    </source>
</evidence>
<dbReference type="GO" id="GO:0016740">
    <property type="term" value="F:transferase activity"/>
    <property type="evidence" value="ECO:0007669"/>
    <property type="project" value="UniProtKB-KW"/>
</dbReference>
<evidence type="ECO:0000256" key="7">
    <source>
        <dbReference type="HAMAP-Rule" id="MF_01147"/>
    </source>
</evidence>
<evidence type="ECO:0000256" key="4">
    <source>
        <dbReference type="ARBA" id="ARBA00022692"/>
    </source>
</evidence>
<dbReference type="Proteomes" id="UP001500957">
    <property type="component" value="Unassembled WGS sequence"/>
</dbReference>
<keyword evidence="5 7" id="KW-1133">Transmembrane helix</keyword>
<evidence type="ECO:0000256" key="8">
    <source>
        <dbReference type="SAM" id="MobiDB-lite"/>
    </source>
</evidence>
<comment type="caution">
    <text evidence="9">The sequence shown here is derived from an EMBL/GenBank/DDBJ whole genome shotgun (WGS) entry which is preliminary data.</text>
</comment>
<keyword evidence="6 7" id="KW-0472">Membrane</keyword>
<dbReference type="Pfam" id="PF01790">
    <property type="entry name" value="LGT"/>
    <property type="match status" value="1"/>
</dbReference>
<sequence>MIGQPVILASIPSPSQGVWHLGGFPLRGYALCIVVGILMAIVVGDRRLVARGGKPGQIADVAMWAVPFGIVGGRIYHVITTPDDYFGDGGKPFDAVKIWEGGLGIWGAIALGAVGAWIGARQAGLAWPPIADSVVPGVALAQAAGRWGNWFNQELYGKPTDLPWALEIDPENRPRATPDAATYHPTFLYESLWCIGVAVLLIWADRRFNLGRGQVFALYVAAYCTGRVWIEALRVDEAHHILGMRLNDWTSILLFLAAVVFLVISRRRGDSREPSPYRVGHTPASDSATSDSATSDSPAADER</sequence>
<gene>
    <name evidence="7 9" type="primary">lgt</name>
    <name evidence="9" type="ORF">GCM10009547_20700</name>
</gene>
<feature type="transmembrane region" description="Helical" evidence="7">
    <location>
        <begin position="26"/>
        <end position="44"/>
    </location>
</feature>
<feature type="transmembrane region" description="Helical" evidence="7">
    <location>
        <begin position="246"/>
        <end position="264"/>
    </location>
</feature>
<evidence type="ECO:0000313" key="10">
    <source>
        <dbReference type="Proteomes" id="UP001500957"/>
    </source>
</evidence>
<feature type="transmembrane region" description="Helical" evidence="7">
    <location>
        <begin position="216"/>
        <end position="234"/>
    </location>
</feature>
<evidence type="ECO:0000256" key="2">
    <source>
        <dbReference type="ARBA" id="ARBA00022475"/>
    </source>
</evidence>
<dbReference type="PROSITE" id="PS01311">
    <property type="entry name" value="LGT"/>
    <property type="match status" value="1"/>
</dbReference>
<dbReference type="PANTHER" id="PTHR30589">
    <property type="entry name" value="PROLIPOPROTEIN DIACYLGLYCERYL TRANSFERASE"/>
    <property type="match status" value="1"/>
</dbReference>
<evidence type="ECO:0000256" key="5">
    <source>
        <dbReference type="ARBA" id="ARBA00022989"/>
    </source>
</evidence>
<reference evidence="9 10" key="1">
    <citation type="journal article" date="2019" name="Int. J. Syst. Evol. Microbiol.">
        <title>The Global Catalogue of Microorganisms (GCM) 10K type strain sequencing project: providing services to taxonomists for standard genome sequencing and annotation.</title>
        <authorList>
            <consortium name="The Broad Institute Genomics Platform"/>
            <consortium name="The Broad Institute Genome Sequencing Center for Infectious Disease"/>
            <person name="Wu L."/>
            <person name="Ma J."/>
        </authorList>
    </citation>
    <scope>NUCLEOTIDE SEQUENCE [LARGE SCALE GENOMIC DNA]</scope>
    <source>
        <strain evidence="9 10">JCM 10671</strain>
    </source>
</reference>
<organism evidence="9 10">
    <name type="scientific">Sporichthya brevicatena</name>
    <dbReference type="NCBI Taxonomy" id="171442"/>
    <lineage>
        <taxon>Bacteria</taxon>
        <taxon>Bacillati</taxon>
        <taxon>Actinomycetota</taxon>
        <taxon>Actinomycetes</taxon>
        <taxon>Sporichthyales</taxon>
        <taxon>Sporichthyaceae</taxon>
        <taxon>Sporichthya</taxon>
    </lineage>
</organism>
<feature type="transmembrane region" description="Helical" evidence="7">
    <location>
        <begin position="101"/>
        <end position="120"/>
    </location>
</feature>
<feature type="region of interest" description="Disordered" evidence="8">
    <location>
        <begin position="269"/>
        <end position="303"/>
    </location>
</feature>
<evidence type="ECO:0000256" key="1">
    <source>
        <dbReference type="ARBA" id="ARBA00007150"/>
    </source>
</evidence>
<feature type="compositionally biased region" description="Low complexity" evidence="8">
    <location>
        <begin position="282"/>
        <end position="303"/>
    </location>
</feature>
<name>A0ABN1GSP4_9ACTN</name>